<reference evidence="4" key="1">
    <citation type="submission" date="2018-05" db="EMBL/GenBank/DDBJ databases">
        <authorList>
            <person name="Klenk H.-P."/>
            <person name="Huntemann M."/>
            <person name="Clum A."/>
            <person name="Pillay M."/>
            <person name="Palaniappan K."/>
            <person name="Varghese N."/>
            <person name="Mikhailova N."/>
            <person name="Stamatis D."/>
            <person name="Reddy T."/>
            <person name="Daum C."/>
            <person name="Shapiro N."/>
            <person name="Ivanova N."/>
            <person name="Kyrpides N."/>
            <person name="Woyke T."/>
        </authorList>
    </citation>
    <scope>NUCLEOTIDE SEQUENCE [LARGE SCALE GENOMIC DNA]</scope>
    <source>
        <strain evidence="4">DSM 45417</strain>
    </source>
</reference>
<protein>
    <submittedName>
        <fullName evidence="3">Sortase family protein</fullName>
    </submittedName>
</protein>
<proteinExistence type="predicted"/>
<dbReference type="InterPro" id="IPR023365">
    <property type="entry name" value="Sortase_dom-sf"/>
</dbReference>
<gene>
    <name evidence="3" type="ORF">JD79_00811</name>
</gene>
<keyword evidence="2" id="KW-0812">Transmembrane</keyword>
<dbReference type="EMBL" id="QGTX01000001">
    <property type="protein sequence ID" value="PWW21676.1"/>
    <property type="molecule type" value="Genomic_DNA"/>
</dbReference>
<dbReference type="Pfam" id="PF04203">
    <property type="entry name" value="Sortase"/>
    <property type="match status" value="1"/>
</dbReference>
<feature type="transmembrane region" description="Helical" evidence="2">
    <location>
        <begin position="12"/>
        <end position="33"/>
    </location>
</feature>
<evidence type="ECO:0000313" key="4">
    <source>
        <dbReference type="Proteomes" id="UP000246661"/>
    </source>
</evidence>
<keyword evidence="4" id="KW-1185">Reference proteome</keyword>
<keyword evidence="2" id="KW-1133">Transmembrane helix</keyword>
<comment type="caution">
    <text evidence="3">The sequence shown here is derived from an EMBL/GenBank/DDBJ whole genome shotgun (WGS) entry which is preliminary data.</text>
</comment>
<dbReference type="InterPro" id="IPR042001">
    <property type="entry name" value="Sortase_F"/>
</dbReference>
<dbReference type="RefSeq" id="WP_110004485.1">
    <property type="nucleotide sequence ID" value="NZ_QGTX01000001.1"/>
</dbReference>
<name>A0A317QGD5_9ACTN</name>
<dbReference type="OrthoDB" id="525039at2"/>
<evidence type="ECO:0000256" key="1">
    <source>
        <dbReference type="ARBA" id="ARBA00022801"/>
    </source>
</evidence>
<sequence length="226" mass="22869">MRSVARELSGQRLPLLVFLVVLLAGAGVFVWTARPAADTAAPTPATSLGAVPATGEVPALPAAGTPADGPVVPGRIVVPAIGVDTAVESRGTVQYENPFTGRTVDGYDVPRSMRTTSWWSDGPAPGSGQMAVVLGHAGADGGAVFDRLSELSPGDEVLLVDAGGAYLRLAVLGEPVTGLDKATSALADTLNRHPADADLALVTCGGEFDEAAGASEDNTVVFARVV</sequence>
<dbReference type="GO" id="GO:0016787">
    <property type="term" value="F:hydrolase activity"/>
    <property type="evidence" value="ECO:0007669"/>
    <property type="project" value="UniProtKB-KW"/>
</dbReference>
<organism evidence="3 4">
    <name type="scientific">Geodermatophilus normandii</name>
    <dbReference type="NCBI Taxonomy" id="1137989"/>
    <lineage>
        <taxon>Bacteria</taxon>
        <taxon>Bacillati</taxon>
        <taxon>Actinomycetota</taxon>
        <taxon>Actinomycetes</taxon>
        <taxon>Geodermatophilales</taxon>
        <taxon>Geodermatophilaceae</taxon>
        <taxon>Geodermatophilus</taxon>
    </lineage>
</organism>
<dbReference type="CDD" id="cd05829">
    <property type="entry name" value="Sortase_F"/>
    <property type="match status" value="1"/>
</dbReference>
<evidence type="ECO:0000256" key="2">
    <source>
        <dbReference type="SAM" id="Phobius"/>
    </source>
</evidence>
<evidence type="ECO:0000313" key="3">
    <source>
        <dbReference type="EMBL" id="PWW21676.1"/>
    </source>
</evidence>
<dbReference type="Gene3D" id="2.40.260.10">
    <property type="entry name" value="Sortase"/>
    <property type="match status" value="1"/>
</dbReference>
<dbReference type="InterPro" id="IPR005754">
    <property type="entry name" value="Sortase"/>
</dbReference>
<dbReference type="SUPFAM" id="SSF63817">
    <property type="entry name" value="Sortase"/>
    <property type="match status" value="1"/>
</dbReference>
<accession>A0A317QGD5</accession>
<keyword evidence="1" id="KW-0378">Hydrolase</keyword>
<dbReference type="Proteomes" id="UP000246661">
    <property type="component" value="Unassembled WGS sequence"/>
</dbReference>
<dbReference type="AlphaFoldDB" id="A0A317QGD5"/>
<keyword evidence="2" id="KW-0472">Membrane</keyword>